<dbReference type="SUPFAM" id="SSF56281">
    <property type="entry name" value="Metallo-hydrolase/oxidoreductase"/>
    <property type="match status" value="1"/>
</dbReference>
<dbReference type="Proteomes" id="UP000218327">
    <property type="component" value="Unassembled WGS sequence"/>
</dbReference>
<feature type="signal peptide" evidence="5">
    <location>
        <begin position="1"/>
        <end position="18"/>
    </location>
</feature>
<evidence type="ECO:0000313" key="8">
    <source>
        <dbReference type="Proteomes" id="UP000218327"/>
    </source>
</evidence>
<evidence type="ECO:0000256" key="2">
    <source>
        <dbReference type="ARBA" id="ARBA00022723"/>
    </source>
</evidence>
<evidence type="ECO:0000313" key="7">
    <source>
        <dbReference type="EMBL" id="PCJ26238.1"/>
    </source>
</evidence>
<evidence type="ECO:0000256" key="1">
    <source>
        <dbReference type="ARBA" id="ARBA00007749"/>
    </source>
</evidence>
<keyword evidence="4" id="KW-0862">Zinc</keyword>
<sequence>MSKFLALLLLFSVNFAHAELKLTVFDCGHLSFPDVSAFGLSNEETSVRELIVPCYLIQHNDHLMVWDAGLPLTDVGRTGGNSRYDESFLDQLASMGISPDDVDFIAFSHMHYDHTGAANAFQQATLLIQETEAIAAFDHGADNPVFRPALYSELTNSTRRTLNGDADVFGDGSVKIISSPGHTPGHQVLYLELENFGPLILSGDLYHFEASRTLRSTPVFNTNREESLESMDKVEALIESTGATFWIQHNQELAETLNLAPAFYN</sequence>
<dbReference type="GO" id="GO:0016787">
    <property type="term" value="F:hydrolase activity"/>
    <property type="evidence" value="ECO:0007669"/>
    <property type="project" value="UniProtKB-KW"/>
</dbReference>
<reference evidence="8" key="1">
    <citation type="submission" date="2017-08" db="EMBL/GenBank/DDBJ databases">
        <title>A dynamic microbial community with high functional redundancy inhabits the cold, oxic subseafloor aquifer.</title>
        <authorList>
            <person name="Tully B.J."/>
            <person name="Wheat C.G."/>
            <person name="Glazer B.T."/>
            <person name="Huber J.A."/>
        </authorList>
    </citation>
    <scope>NUCLEOTIDE SEQUENCE [LARGE SCALE GENOMIC DNA]</scope>
</reference>
<dbReference type="Pfam" id="PF00753">
    <property type="entry name" value="Lactamase_B"/>
    <property type="match status" value="1"/>
</dbReference>
<dbReference type="PANTHER" id="PTHR42978:SF3">
    <property type="entry name" value="BLR3078 PROTEIN"/>
    <property type="match status" value="1"/>
</dbReference>
<evidence type="ECO:0000256" key="4">
    <source>
        <dbReference type="ARBA" id="ARBA00022833"/>
    </source>
</evidence>
<dbReference type="InterPro" id="IPR001279">
    <property type="entry name" value="Metallo-B-lactamas"/>
</dbReference>
<organism evidence="7 8">
    <name type="scientific">SAR86 cluster bacterium</name>
    <dbReference type="NCBI Taxonomy" id="2030880"/>
    <lineage>
        <taxon>Bacteria</taxon>
        <taxon>Pseudomonadati</taxon>
        <taxon>Pseudomonadota</taxon>
        <taxon>Gammaproteobacteria</taxon>
        <taxon>SAR86 cluster</taxon>
    </lineage>
</organism>
<name>A0A2A5B550_9GAMM</name>
<dbReference type="SMART" id="SM00849">
    <property type="entry name" value="Lactamase_B"/>
    <property type="match status" value="1"/>
</dbReference>
<evidence type="ECO:0000256" key="3">
    <source>
        <dbReference type="ARBA" id="ARBA00022801"/>
    </source>
</evidence>
<keyword evidence="3" id="KW-0378">Hydrolase</keyword>
<evidence type="ECO:0000259" key="6">
    <source>
        <dbReference type="SMART" id="SM00849"/>
    </source>
</evidence>
<dbReference type="EMBL" id="NVVJ01000012">
    <property type="protein sequence ID" value="PCJ26238.1"/>
    <property type="molecule type" value="Genomic_DNA"/>
</dbReference>
<dbReference type="InterPro" id="IPR036866">
    <property type="entry name" value="RibonucZ/Hydroxyglut_hydro"/>
</dbReference>
<feature type="chain" id="PRO_5013331750" description="Metallo-beta-lactamase domain-containing protein" evidence="5">
    <location>
        <begin position="19"/>
        <end position="265"/>
    </location>
</feature>
<dbReference type="PANTHER" id="PTHR42978">
    <property type="entry name" value="QUORUM-QUENCHING LACTONASE YTNP-RELATED-RELATED"/>
    <property type="match status" value="1"/>
</dbReference>
<dbReference type="GO" id="GO:0046872">
    <property type="term" value="F:metal ion binding"/>
    <property type="evidence" value="ECO:0007669"/>
    <property type="project" value="UniProtKB-KW"/>
</dbReference>
<gene>
    <name evidence="7" type="ORF">COA96_05715</name>
</gene>
<evidence type="ECO:0000256" key="5">
    <source>
        <dbReference type="SAM" id="SignalP"/>
    </source>
</evidence>
<protein>
    <recommendedName>
        <fullName evidence="6">Metallo-beta-lactamase domain-containing protein</fullName>
    </recommendedName>
</protein>
<dbReference type="AlphaFoldDB" id="A0A2A5B550"/>
<dbReference type="Gene3D" id="3.60.15.10">
    <property type="entry name" value="Ribonuclease Z/Hydroxyacylglutathione hydrolase-like"/>
    <property type="match status" value="1"/>
</dbReference>
<keyword evidence="5" id="KW-0732">Signal</keyword>
<feature type="domain" description="Metallo-beta-lactamase" evidence="6">
    <location>
        <begin position="51"/>
        <end position="249"/>
    </location>
</feature>
<comment type="similarity">
    <text evidence="1">Belongs to the metallo-beta-lactamase superfamily.</text>
</comment>
<comment type="caution">
    <text evidence="7">The sequence shown here is derived from an EMBL/GenBank/DDBJ whole genome shotgun (WGS) entry which is preliminary data.</text>
</comment>
<proteinExistence type="inferred from homology"/>
<accession>A0A2A5B550</accession>
<keyword evidence="2" id="KW-0479">Metal-binding</keyword>
<dbReference type="CDD" id="cd07729">
    <property type="entry name" value="AHL_lactonase_MBL-fold"/>
    <property type="match status" value="1"/>
</dbReference>
<dbReference type="InterPro" id="IPR051013">
    <property type="entry name" value="MBL_superfamily_lactonases"/>
</dbReference>